<protein>
    <submittedName>
        <fullName evidence="1">Hypothetical cytosolic protein</fullName>
    </submittedName>
</protein>
<dbReference type="InParanoid" id="Q2LTA9"/>
<dbReference type="AlphaFoldDB" id="Q2LTA9"/>
<evidence type="ECO:0000313" key="2">
    <source>
        <dbReference type="Proteomes" id="UP000001933"/>
    </source>
</evidence>
<dbReference type="KEGG" id="sat:SYN_02169"/>
<gene>
    <name evidence="1" type="ORF">SYN_02169</name>
</gene>
<keyword evidence="2" id="KW-1185">Reference proteome</keyword>
<organism evidence="1 2">
    <name type="scientific">Syntrophus aciditrophicus (strain SB)</name>
    <dbReference type="NCBI Taxonomy" id="56780"/>
    <lineage>
        <taxon>Bacteria</taxon>
        <taxon>Pseudomonadati</taxon>
        <taxon>Thermodesulfobacteriota</taxon>
        <taxon>Syntrophia</taxon>
        <taxon>Syntrophales</taxon>
        <taxon>Syntrophaceae</taxon>
        <taxon>Syntrophus</taxon>
    </lineage>
</organism>
<sequence length="60" mass="6947">MTEVRHRHFQQVKINNINKNPTCYTHGISFRVQDIAATTPMAFLFTNMPIKNSRKTGVKN</sequence>
<accession>Q2LTA9</accession>
<proteinExistence type="predicted"/>
<evidence type="ECO:0000313" key="1">
    <source>
        <dbReference type="EMBL" id="ABC77321.1"/>
    </source>
</evidence>
<dbReference type="HOGENOM" id="CLU_2940157_0_0_7"/>
<name>Q2LTA9_SYNAS</name>
<reference evidence="1 2" key="1">
    <citation type="journal article" date="2007" name="Proc. Natl. Acad. Sci. U.S.A.">
        <title>The genome of Syntrophus aciditrophicus: life at the thermodynamic limit of microbial growth.</title>
        <authorList>
            <person name="McInerney M.J."/>
            <person name="Rohlin L."/>
            <person name="Mouttaki H."/>
            <person name="Kim U."/>
            <person name="Krupp R.S."/>
            <person name="Rios-Hernandez L."/>
            <person name="Sieber J."/>
            <person name="Struchtemeyer C.G."/>
            <person name="Bhattacharyya A."/>
            <person name="Campbell J.W."/>
            <person name="Gunsalus R.P."/>
        </authorList>
    </citation>
    <scope>NUCLEOTIDE SEQUENCE [LARGE SCALE GENOMIC DNA]</scope>
    <source>
        <strain evidence="1 2">SB</strain>
    </source>
</reference>
<dbReference type="Proteomes" id="UP000001933">
    <property type="component" value="Chromosome"/>
</dbReference>
<dbReference type="EMBL" id="CP000252">
    <property type="protein sequence ID" value="ABC77321.1"/>
    <property type="molecule type" value="Genomic_DNA"/>
</dbReference>